<dbReference type="RefSeq" id="XP_033527538.1">
    <property type="nucleotide sequence ID" value="XM_033663164.1"/>
</dbReference>
<dbReference type="AlphaFoldDB" id="A0A6A6ARK9"/>
<organism evidence="3 4">
    <name type="scientific">Dothidotthia symphoricarpi CBS 119687</name>
    <dbReference type="NCBI Taxonomy" id="1392245"/>
    <lineage>
        <taxon>Eukaryota</taxon>
        <taxon>Fungi</taxon>
        <taxon>Dikarya</taxon>
        <taxon>Ascomycota</taxon>
        <taxon>Pezizomycotina</taxon>
        <taxon>Dothideomycetes</taxon>
        <taxon>Pleosporomycetidae</taxon>
        <taxon>Pleosporales</taxon>
        <taxon>Dothidotthiaceae</taxon>
        <taxon>Dothidotthia</taxon>
    </lineage>
</organism>
<gene>
    <name evidence="3" type="ORF">P153DRAFT_281899</name>
</gene>
<evidence type="ECO:0000313" key="3">
    <source>
        <dbReference type="EMBL" id="KAF2133151.1"/>
    </source>
</evidence>
<feature type="domain" description="DUF7626" evidence="2">
    <location>
        <begin position="143"/>
        <end position="196"/>
    </location>
</feature>
<keyword evidence="4" id="KW-1185">Reference proteome</keyword>
<dbReference type="InterPro" id="IPR056043">
    <property type="entry name" value="DUF7626"/>
</dbReference>
<sequence>MTGNELIDQFNIEDNDVDMNSGGDQDDYIDGADAPADDGFKLDGYSDLGDDNDNDENYENDDNEAKDDDSEYDDNTTTGQKRKRARPAFSPSTQTTDGEAFIIEEGTNFLSTVTPHVPGTFGRRNRGPGESLPAYHRKVSATLDSDDELMMKMREKGFSDRQIADKLAKDGRVRYDQKSISTRIMRIRLAQAGNVDFLLKEGYKEWEFKDDCLLMQAYALADIEVSYELERIRAWRFRKVSEYMRRLNKATLFSETACRERYNALVEGTARIPTDLDDDPDTRRAEMEAFREAREEIRFKEQQEKEMQEARDRIAKDQTKEKNAQKAQEAADKRAAKETGKAQRAMQRAAKAQLRAQRAAENQQAKTQRNAQIKRQKDEAEKRKKKVAKVDPKPKLTPKSKAKGKEAATPVTAKSKTAAERPDPRSFLSLRDLAKLCADRGISTDEKTKAQLLGEVRDADDEWTAVELKKMCKSKGLSMQGSKSVMRHQLALAAAQLFPSFEKVADVGESAEDMGSGVE</sequence>
<feature type="compositionally biased region" description="Polar residues" evidence="1">
    <location>
        <begin position="361"/>
        <end position="373"/>
    </location>
</feature>
<proteinExistence type="predicted"/>
<dbReference type="GeneID" id="54403596"/>
<evidence type="ECO:0000259" key="2">
    <source>
        <dbReference type="Pfam" id="PF24625"/>
    </source>
</evidence>
<feature type="region of interest" description="Disordered" evidence="1">
    <location>
        <begin position="113"/>
        <end position="132"/>
    </location>
</feature>
<feature type="compositionally biased region" description="Basic and acidic residues" evidence="1">
    <location>
        <begin position="295"/>
        <end position="341"/>
    </location>
</feature>
<reference evidence="3" key="1">
    <citation type="journal article" date="2020" name="Stud. Mycol.">
        <title>101 Dothideomycetes genomes: a test case for predicting lifestyles and emergence of pathogens.</title>
        <authorList>
            <person name="Haridas S."/>
            <person name="Albert R."/>
            <person name="Binder M."/>
            <person name="Bloem J."/>
            <person name="Labutti K."/>
            <person name="Salamov A."/>
            <person name="Andreopoulos B."/>
            <person name="Baker S."/>
            <person name="Barry K."/>
            <person name="Bills G."/>
            <person name="Bluhm B."/>
            <person name="Cannon C."/>
            <person name="Castanera R."/>
            <person name="Culley D."/>
            <person name="Daum C."/>
            <person name="Ezra D."/>
            <person name="Gonzalez J."/>
            <person name="Henrissat B."/>
            <person name="Kuo A."/>
            <person name="Liang C."/>
            <person name="Lipzen A."/>
            <person name="Lutzoni F."/>
            <person name="Magnuson J."/>
            <person name="Mondo S."/>
            <person name="Nolan M."/>
            <person name="Ohm R."/>
            <person name="Pangilinan J."/>
            <person name="Park H.-J."/>
            <person name="Ramirez L."/>
            <person name="Alfaro M."/>
            <person name="Sun H."/>
            <person name="Tritt A."/>
            <person name="Yoshinaga Y."/>
            <person name="Zwiers L.-H."/>
            <person name="Turgeon B."/>
            <person name="Goodwin S."/>
            <person name="Spatafora J."/>
            <person name="Crous P."/>
            <person name="Grigoriev I."/>
        </authorList>
    </citation>
    <scope>NUCLEOTIDE SEQUENCE</scope>
    <source>
        <strain evidence="3">CBS 119687</strain>
    </source>
</reference>
<dbReference type="Pfam" id="PF24625">
    <property type="entry name" value="DUF7626"/>
    <property type="match status" value="1"/>
</dbReference>
<evidence type="ECO:0000256" key="1">
    <source>
        <dbReference type="SAM" id="MobiDB-lite"/>
    </source>
</evidence>
<feature type="region of interest" description="Disordered" evidence="1">
    <location>
        <begin position="295"/>
        <end position="426"/>
    </location>
</feature>
<dbReference type="Proteomes" id="UP000799771">
    <property type="component" value="Unassembled WGS sequence"/>
</dbReference>
<evidence type="ECO:0000313" key="4">
    <source>
        <dbReference type="Proteomes" id="UP000799771"/>
    </source>
</evidence>
<accession>A0A6A6ARK9</accession>
<name>A0A6A6ARK9_9PLEO</name>
<feature type="compositionally biased region" description="Acidic residues" evidence="1">
    <location>
        <begin position="48"/>
        <end position="74"/>
    </location>
</feature>
<feature type="compositionally biased region" description="Basic and acidic residues" evidence="1">
    <location>
        <begin position="375"/>
        <end position="394"/>
    </location>
</feature>
<protein>
    <recommendedName>
        <fullName evidence="2">DUF7626 domain-containing protein</fullName>
    </recommendedName>
</protein>
<dbReference type="EMBL" id="ML977499">
    <property type="protein sequence ID" value="KAF2133151.1"/>
    <property type="molecule type" value="Genomic_DNA"/>
</dbReference>
<feature type="region of interest" description="Disordered" evidence="1">
    <location>
        <begin position="1"/>
        <end position="98"/>
    </location>
</feature>
<feature type="compositionally biased region" description="Low complexity" evidence="1">
    <location>
        <begin position="342"/>
        <end position="360"/>
    </location>
</feature>
<dbReference type="OrthoDB" id="5321209at2759"/>